<dbReference type="InterPro" id="IPR038228">
    <property type="entry name" value="Syd_sf"/>
</dbReference>
<gene>
    <name evidence="4" type="ORF">SAMN02745729_1082</name>
</gene>
<dbReference type="CDD" id="cd16323">
    <property type="entry name" value="Syd"/>
    <property type="match status" value="1"/>
</dbReference>
<evidence type="ECO:0000256" key="1">
    <source>
        <dbReference type="ARBA" id="ARBA00022475"/>
    </source>
</evidence>
<accession>A0A1H4EBH0</accession>
<sequence>MQRLTDLHQPDSWPLTPYDPDWPSPCYQQEAATGVRVLWRPVLNTDGTDLFEGLSNAFEQPIHSSVITFYSRYWSDHIPTQLPDGREISLLQIWNREDFERLRGNLIGHALSKQKQKRPLTLFFATLEPDTDRFFSVDNTDGSIWLERAGKAPLERISDSLADFLDQLTPLKLPDVES</sequence>
<evidence type="ECO:0000313" key="5">
    <source>
        <dbReference type="Proteomes" id="UP000242469"/>
    </source>
</evidence>
<keyword evidence="5" id="KW-1185">Reference proteome</keyword>
<dbReference type="AlphaFoldDB" id="A0A1H4EBH0"/>
<dbReference type="Proteomes" id="UP000242469">
    <property type="component" value="Unassembled WGS sequence"/>
</dbReference>
<dbReference type="Gene3D" id="3.40.1580.20">
    <property type="entry name" value="Syd protein"/>
    <property type="match status" value="1"/>
</dbReference>
<reference evidence="5" key="1">
    <citation type="submission" date="2016-10" db="EMBL/GenBank/DDBJ databases">
        <authorList>
            <person name="Varghese N."/>
            <person name="Submissions S."/>
        </authorList>
    </citation>
    <scope>NUCLEOTIDE SEQUENCE [LARGE SCALE GENOMIC DNA]</scope>
    <source>
        <strain evidence="5">DSM 11526</strain>
    </source>
</reference>
<keyword evidence="1" id="KW-1003">Cell membrane</keyword>
<dbReference type="InterPro" id="IPR009948">
    <property type="entry name" value="Syd"/>
</dbReference>
<name>A0A1H4EBH0_9GAMM</name>
<dbReference type="STRING" id="1122198.SAMN02745729_1082"/>
<evidence type="ECO:0000256" key="2">
    <source>
        <dbReference type="ARBA" id="ARBA00022519"/>
    </source>
</evidence>
<protein>
    <submittedName>
        <fullName evidence="4">SecY interacting protein Syd</fullName>
    </submittedName>
</protein>
<proteinExistence type="predicted"/>
<evidence type="ECO:0000256" key="3">
    <source>
        <dbReference type="ARBA" id="ARBA00023136"/>
    </source>
</evidence>
<dbReference type="GO" id="GO:0009898">
    <property type="term" value="C:cytoplasmic side of plasma membrane"/>
    <property type="evidence" value="ECO:0007669"/>
    <property type="project" value="InterPro"/>
</dbReference>
<keyword evidence="2" id="KW-0997">Cell inner membrane</keyword>
<dbReference type="Pfam" id="PF07348">
    <property type="entry name" value="Syd"/>
    <property type="match status" value="1"/>
</dbReference>
<keyword evidence="3" id="KW-0472">Membrane</keyword>
<dbReference type="EMBL" id="FNRJ01000008">
    <property type="protein sequence ID" value="SEA82394.1"/>
    <property type="molecule type" value="Genomic_DNA"/>
</dbReference>
<organism evidence="4 5">
    <name type="scientific">Marinobacterium iners DSM 11526</name>
    <dbReference type="NCBI Taxonomy" id="1122198"/>
    <lineage>
        <taxon>Bacteria</taxon>
        <taxon>Pseudomonadati</taxon>
        <taxon>Pseudomonadota</taxon>
        <taxon>Gammaproteobacteria</taxon>
        <taxon>Oceanospirillales</taxon>
        <taxon>Oceanospirillaceae</taxon>
        <taxon>Marinobacterium</taxon>
    </lineage>
</organism>
<evidence type="ECO:0000313" key="4">
    <source>
        <dbReference type="EMBL" id="SEA82394.1"/>
    </source>
</evidence>